<dbReference type="Pfam" id="PF00712">
    <property type="entry name" value="DNA_pol3_beta"/>
    <property type="match status" value="1"/>
</dbReference>
<evidence type="ECO:0000256" key="10">
    <source>
        <dbReference type="PIRNR" id="PIRNR000804"/>
    </source>
</evidence>
<name>B5YGU0_THEYD</name>
<keyword evidence="7 10" id="KW-0235">DNA replication</keyword>
<reference evidence="15" key="1">
    <citation type="submission" date="2008-08" db="EMBL/GenBank/DDBJ databases">
        <title>The complete genome sequence of Thermodesulfovibrio yellowstonii strain ATCC 51303 / DSM 11347 / YP87.</title>
        <authorList>
            <person name="Dodson R.J."/>
            <person name="Durkin A.S."/>
            <person name="Wu M."/>
            <person name="Eisen J."/>
            <person name="Sutton G."/>
        </authorList>
    </citation>
    <scope>NUCLEOTIDE SEQUENCE [LARGE SCALE GENOMIC DNA]</scope>
    <source>
        <strain evidence="15">ATCC 51303 / DSM 11347 / YP87</strain>
    </source>
</reference>
<evidence type="ECO:0000256" key="9">
    <source>
        <dbReference type="ARBA" id="ARBA00023125"/>
    </source>
</evidence>
<feature type="domain" description="DNA polymerase III beta sliding clamp C-terminal" evidence="13">
    <location>
        <begin position="246"/>
        <end position="366"/>
    </location>
</feature>
<keyword evidence="15" id="KW-1185">Reference proteome</keyword>
<comment type="subunit">
    <text evidence="10">Forms a ring-shaped head-to-tail homodimer around DNA.</text>
</comment>
<evidence type="ECO:0000259" key="12">
    <source>
        <dbReference type="Pfam" id="PF02767"/>
    </source>
</evidence>
<keyword evidence="9" id="KW-0238">DNA-binding</keyword>
<comment type="subcellular location">
    <subcellularLocation>
        <location evidence="1 10">Cytoplasm</location>
    </subcellularLocation>
</comment>
<dbReference type="GO" id="GO:0003677">
    <property type="term" value="F:DNA binding"/>
    <property type="evidence" value="ECO:0007669"/>
    <property type="project" value="UniProtKB-UniRule"/>
</dbReference>
<dbReference type="RefSeq" id="WP_012546822.1">
    <property type="nucleotide sequence ID" value="NC_011296.1"/>
</dbReference>
<dbReference type="SUPFAM" id="SSF55979">
    <property type="entry name" value="DNA clamp"/>
    <property type="match status" value="3"/>
</dbReference>
<dbReference type="AlphaFoldDB" id="B5YGU0"/>
<dbReference type="InterPro" id="IPR022635">
    <property type="entry name" value="DNA_polIII_beta_C"/>
</dbReference>
<evidence type="ECO:0000256" key="7">
    <source>
        <dbReference type="ARBA" id="ARBA00022705"/>
    </source>
</evidence>
<dbReference type="GO" id="GO:0008408">
    <property type="term" value="F:3'-5' exonuclease activity"/>
    <property type="evidence" value="ECO:0007669"/>
    <property type="project" value="InterPro"/>
</dbReference>
<protein>
    <recommendedName>
        <fullName evidence="3 10">Beta sliding clamp</fullName>
    </recommendedName>
</protein>
<dbReference type="Gene3D" id="3.70.10.10">
    <property type="match status" value="1"/>
</dbReference>
<dbReference type="STRING" id="289376.THEYE_A0016"/>
<dbReference type="CDD" id="cd00140">
    <property type="entry name" value="beta_clamp"/>
    <property type="match status" value="1"/>
</dbReference>
<dbReference type="PIRSF" id="PIRSF000804">
    <property type="entry name" value="DNA_pol_III_b"/>
    <property type="match status" value="1"/>
</dbReference>
<dbReference type="PATRIC" id="fig|289376.4.peg.16"/>
<dbReference type="InParanoid" id="B5YGU0"/>
<comment type="similarity">
    <text evidence="2 10">Belongs to the beta sliding clamp family.</text>
</comment>
<evidence type="ECO:0000256" key="2">
    <source>
        <dbReference type="ARBA" id="ARBA00010752"/>
    </source>
</evidence>
<evidence type="ECO:0000313" key="14">
    <source>
        <dbReference type="EMBL" id="ACI22131.1"/>
    </source>
</evidence>
<evidence type="ECO:0000256" key="6">
    <source>
        <dbReference type="ARBA" id="ARBA00022695"/>
    </source>
</evidence>
<sequence>MHLKLKKQKIQESLSKIQNIVEKKSIMPVLNHFLMDVTENAVFILATDLETAVKQPLEAEVLEIGKACIPARKFYEIVKELDEDIEIMLLEQWIKIQSGRSNFRLASLDPSEFPVWPQIGDATQINLSRDFLLTAIEKTIYASGEADARYVLNGLLFQIKEPAEFNVVGTDGHRLAHFKATVEDISSIEGEKKVILSKKSLNELRKFLSDTETVSIHIGKTHVMCEIDGINFLTRMIEGNYPDYETVIPRHNDKIAIVDKNSLIASLKRVSVLSRERQNAVKTEWDKDLLIISSSDPEIGEARDELTVDYQGEPFIIGFNARYLIEALERITSDKAKITMSEPDKAVYITDGEAASFVYECVVMPLRL</sequence>
<evidence type="ECO:0000256" key="1">
    <source>
        <dbReference type="ARBA" id="ARBA00004496"/>
    </source>
</evidence>
<evidence type="ECO:0000256" key="8">
    <source>
        <dbReference type="ARBA" id="ARBA00022932"/>
    </source>
</evidence>
<keyword evidence="8 10" id="KW-0239">DNA-directed DNA polymerase</keyword>
<gene>
    <name evidence="14" type="primary">dnaN</name>
    <name evidence="14" type="ordered locus">THEYE_A0016</name>
</gene>
<dbReference type="Gene3D" id="3.10.150.10">
    <property type="entry name" value="DNA Polymerase III, subunit A, domain 2"/>
    <property type="match status" value="1"/>
</dbReference>
<evidence type="ECO:0000256" key="4">
    <source>
        <dbReference type="ARBA" id="ARBA00022490"/>
    </source>
</evidence>
<evidence type="ECO:0000313" key="15">
    <source>
        <dbReference type="Proteomes" id="UP000000718"/>
    </source>
</evidence>
<dbReference type="Proteomes" id="UP000000718">
    <property type="component" value="Chromosome"/>
</dbReference>
<dbReference type="PANTHER" id="PTHR30478">
    <property type="entry name" value="DNA POLYMERASE III SUBUNIT BETA"/>
    <property type="match status" value="1"/>
</dbReference>
<dbReference type="HOGENOM" id="CLU_038149_4_2_0"/>
<dbReference type="InterPro" id="IPR046938">
    <property type="entry name" value="DNA_clamp_sf"/>
</dbReference>
<proteinExistence type="inferred from homology"/>
<accession>B5YGU0</accession>
<organism evidence="14 15">
    <name type="scientific">Thermodesulfovibrio yellowstonii (strain ATCC 51303 / DSM 11347 / YP87)</name>
    <dbReference type="NCBI Taxonomy" id="289376"/>
    <lineage>
        <taxon>Bacteria</taxon>
        <taxon>Pseudomonadati</taxon>
        <taxon>Nitrospirota</taxon>
        <taxon>Thermodesulfovibrionia</taxon>
        <taxon>Thermodesulfovibrionales</taxon>
        <taxon>Thermodesulfovibrionaceae</taxon>
        <taxon>Thermodesulfovibrio</taxon>
    </lineage>
</organism>
<keyword evidence="4 10" id="KW-0963">Cytoplasm</keyword>
<dbReference type="PANTHER" id="PTHR30478:SF0">
    <property type="entry name" value="BETA SLIDING CLAMP"/>
    <property type="match status" value="1"/>
</dbReference>
<dbReference type="GO" id="GO:0005737">
    <property type="term" value="C:cytoplasm"/>
    <property type="evidence" value="ECO:0007669"/>
    <property type="project" value="UniProtKB-SubCell"/>
</dbReference>
<dbReference type="GO" id="GO:0006271">
    <property type="term" value="P:DNA strand elongation involved in DNA replication"/>
    <property type="evidence" value="ECO:0000318"/>
    <property type="project" value="GO_Central"/>
</dbReference>
<feature type="domain" description="DNA polymerase III beta sliding clamp central" evidence="12">
    <location>
        <begin position="127"/>
        <end position="243"/>
    </location>
</feature>
<dbReference type="InterPro" id="IPR022637">
    <property type="entry name" value="DNA_polIII_beta_cen"/>
</dbReference>
<evidence type="ECO:0000256" key="5">
    <source>
        <dbReference type="ARBA" id="ARBA00022679"/>
    </source>
</evidence>
<dbReference type="NCBIfam" id="TIGR00663">
    <property type="entry name" value="dnan"/>
    <property type="match status" value="1"/>
</dbReference>
<reference evidence="14 15" key="2">
    <citation type="journal article" date="2015" name="Genome Announc.">
        <title>Genome Sequence of the Sulfate-Reducing Thermophilic Bacterium Thermodesulfovibrio yellowstonii Strain DSM 11347T (Phylum Nitrospirae).</title>
        <authorList>
            <person name="Bhatnagar S."/>
            <person name="Badger J.H."/>
            <person name="Madupu R."/>
            <person name="Khouri H.M."/>
            <person name="O'Connor E.M."/>
            <person name="Robb F.T."/>
            <person name="Ward N.L."/>
            <person name="Eisen J.A."/>
        </authorList>
    </citation>
    <scope>NUCLEOTIDE SEQUENCE [LARGE SCALE GENOMIC DNA]</scope>
    <source>
        <strain evidence="15">ATCC 51303 / DSM 11347 / YP87</strain>
    </source>
</reference>
<dbReference type="eggNOG" id="COG0592">
    <property type="taxonomic scope" value="Bacteria"/>
</dbReference>
<dbReference type="GO" id="GO:0003887">
    <property type="term" value="F:DNA-directed DNA polymerase activity"/>
    <property type="evidence" value="ECO:0007669"/>
    <property type="project" value="UniProtKB-UniRule"/>
</dbReference>
<dbReference type="InterPro" id="IPR001001">
    <property type="entry name" value="DNA_polIII_beta"/>
</dbReference>
<comment type="function">
    <text evidence="10">Confers DNA tethering and processivity to DNA polymerases and other proteins. Acts as a clamp, forming a ring around DNA (a reaction catalyzed by the clamp-loading complex) which diffuses in an ATP-independent manner freely and bidirectionally along dsDNA. Initially characterized for its ability to contact the catalytic subunit of DNA polymerase III (Pol III), a complex, multichain enzyme responsible for most of the replicative synthesis in bacteria; Pol III exhibits 3'-5' exonuclease proofreading activity. The beta chain is required for initiation of replication as well as for processivity of DNA replication.</text>
</comment>
<dbReference type="OrthoDB" id="8421503at2"/>
<dbReference type="Pfam" id="PF02767">
    <property type="entry name" value="DNA_pol3_beta_2"/>
    <property type="match status" value="1"/>
</dbReference>
<evidence type="ECO:0000259" key="11">
    <source>
        <dbReference type="Pfam" id="PF00712"/>
    </source>
</evidence>
<evidence type="ECO:0000259" key="13">
    <source>
        <dbReference type="Pfam" id="PF02768"/>
    </source>
</evidence>
<dbReference type="EnsemblBacteria" id="ACI22131">
    <property type="protein sequence ID" value="ACI22131"/>
    <property type="gene ID" value="THEYE_A0016"/>
</dbReference>
<dbReference type="Pfam" id="PF02768">
    <property type="entry name" value="DNA_pol3_beta_3"/>
    <property type="match status" value="1"/>
</dbReference>
<feature type="domain" description="DNA polymerase III beta sliding clamp N-terminal" evidence="11">
    <location>
        <begin position="1"/>
        <end position="115"/>
    </location>
</feature>
<keyword evidence="6 10" id="KW-0548">Nucleotidyltransferase</keyword>
<dbReference type="KEGG" id="tye:THEYE_A0016"/>
<keyword evidence="5 10" id="KW-0808">Transferase</keyword>
<dbReference type="InterPro" id="IPR022634">
    <property type="entry name" value="DNA_polIII_beta_N"/>
</dbReference>
<dbReference type="SMART" id="SM00480">
    <property type="entry name" value="POL3Bc"/>
    <property type="match status" value="1"/>
</dbReference>
<dbReference type="FunCoup" id="B5YGU0">
    <property type="interactions" value="351"/>
</dbReference>
<dbReference type="EMBL" id="CP001147">
    <property type="protein sequence ID" value="ACI22131.1"/>
    <property type="molecule type" value="Genomic_DNA"/>
</dbReference>
<evidence type="ECO:0000256" key="3">
    <source>
        <dbReference type="ARBA" id="ARBA00021035"/>
    </source>
</evidence>
<dbReference type="GO" id="GO:0009360">
    <property type="term" value="C:DNA polymerase III complex"/>
    <property type="evidence" value="ECO:0007669"/>
    <property type="project" value="InterPro"/>
</dbReference>